<dbReference type="Gene3D" id="1.10.10.10">
    <property type="entry name" value="Winged helix-like DNA-binding domain superfamily/Winged helix DNA-binding domain"/>
    <property type="match status" value="1"/>
</dbReference>
<dbReference type="InterPro" id="IPR036390">
    <property type="entry name" value="WH_DNA-bd_sf"/>
</dbReference>
<reference evidence="2 3" key="1">
    <citation type="submission" date="2018-03" db="EMBL/GenBank/DDBJ databases">
        <authorList>
            <person name="Keele B.F."/>
        </authorList>
    </citation>
    <scope>NUCLEOTIDE SEQUENCE [LARGE SCALE GENOMIC DNA]</scope>
    <source>
        <strain evidence="2 3">CECT 8599</strain>
    </source>
</reference>
<organism evidence="2 3">
    <name type="scientific">Ascidiaceihabitans donghaensis</name>
    <dbReference type="NCBI Taxonomy" id="1510460"/>
    <lineage>
        <taxon>Bacteria</taxon>
        <taxon>Pseudomonadati</taxon>
        <taxon>Pseudomonadota</taxon>
        <taxon>Alphaproteobacteria</taxon>
        <taxon>Rhodobacterales</taxon>
        <taxon>Paracoccaceae</taxon>
        <taxon>Ascidiaceihabitans</taxon>
    </lineage>
</organism>
<keyword evidence="3" id="KW-1185">Reference proteome</keyword>
<dbReference type="InterPro" id="IPR036388">
    <property type="entry name" value="WH-like_DNA-bd_sf"/>
</dbReference>
<dbReference type="GO" id="GO:0003677">
    <property type="term" value="F:DNA binding"/>
    <property type="evidence" value="ECO:0007669"/>
    <property type="project" value="UniProtKB-KW"/>
</dbReference>
<name>A0A2R8B9A4_9RHOB</name>
<dbReference type="Pfam" id="PF02082">
    <property type="entry name" value="Rrf2"/>
    <property type="match status" value="1"/>
</dbReference>
<protein>
    <submittedName>
        <fullName evidence="2">HTH-type transcriptional repressor NsrR</fullName>
    </submittedName>
</protein>
<dbReference type="GO" id="GO:0003700">
    <property type="term" value="F:DNA-binding transcription factor activity"/>
    <property type="evidence" value="ECO:0007669"/>
    <property type="project" value="TreeGrafter"/>
</dbReference>
<dbReference type="PROSITE" id="PS51197">
    <property type="entry name" value="HTH_RRF2_2"/>
    <property type="match status" value="1"/>
</dbReference>
<dbReference type="InterPro" id="IPR000944">
    <property type="entry name" value="Tscrpt_reg_Rrf2"/>
</dbReference>
<dbReference type="NCBIfam" id="TIGR00738">
    <property type="entry name" value="rrf2_super"/>
    <property type="match status" value="1"/>
</dbReference>
<evidence type="ECO:0000313" key="2">
    <source>
        <dbReference type="EMBL" id="SPH19656.1"/>
    </source>
</evidence>
<dbReference type="RefSeq" id="WP_108826972.1">
    <property type="nucleotide sequence ID" value="NZ_OMOR01000001.1"/>
</dbReference>
<dbReference type="PANTHER" id="PTHR33221">
    <property type="entry name" value="WINGED HELIX-TURN-HELIX TRANSCRIPTIONAL REGULATOR, RRF2 FAMILY"/>
    <property type="match status" value="1"/>
</dbReference>
<dbReference type="SUPFAM" id="SSF46785">
    <property type="entry name" value="Winged helix' DNA-binding domain"/>
    <property type="match status" value="1"/>
</dbReference>
<sequence>MQLDKFTDYALRVLVILAVRAPERLPTSAIAKIYDLSEHHLSKVATALVRGGFVTSERGRSGGLLLSRSADQINIGDVVRSLKSDDPVVECFGSGSSCCIVPACGLRTPLQQAQDAFFAALDAYSLADVTQQHSALAALLTPQDPLAPARPD</sequence>
<keyword evidence="1" id="KW-0238">DNA-binding</keyword>
<dbReference type="EMBL" id="OMOR01000001">
    <property type="protein sequence ID" value="SPH19656.1"/>
    <property type="molecule type" value="Genomic_DNA"/>
</dbReference>
<dbReference type="OrthoDB" id="9795923at2"/>
<gene>
    <name evidence="2" type="primary">nsrR</name>
    <name evidence="2" type="ORF">ASD8599_00391</name>
</gene>
<proteinExistence type="predicted"/>
<evidence type="ECO:0000256" key="1">
    <source>
        <dbReference type="ARBA" id="ARBA00023125"/>
    </source>
</evidence>
<dbReference type="GO" id="GO:0005829">
    <property type="term" value="C:cytosol"/>
    <property type="evidence" value="ECO:0007669"/>
    <property type="project" value="TreeGrafter"/>
</dbReference>
<dbReference type="AlphaFoldDB" id="A0A2R8B9A4"/>
<accession>A0A2R8B9A4</accession>
<dbReference type="PANTHER" id="PTHR33221:SF4">
    <property type="entry name" value="HTH-TYPE TRANSCRIPTIONAL REPRESSOR NSRR"/>
    <property type="match status" value="1"/>
</dbReference>
<dbReference type="Proteomes" id="UP000244880">
    <property type="component" value="Unassembled WGS sequence"/>
</dbReference>
<evidence type="ECO:0000313" key="3">
    <source>
        <dbReference type="Proteomes" id="UP000244880"/>
    </source>
</evidence>